<evidence type="ECO:0000259" key="1">
    <source>
        <dbReference type="SMART" id="SM00858"/>
    </source>
</evidence>
<evidence type="ECO:0000313" key="3">
    <source>
        <dbReference type="Proteomes" id="UP001426770"/>
    </source>
</evidence>
<dbReference type="EMBL" id="BAABRR010000012">
    <property type="protein sequence ID" value="GAA5519713.1"/>
    <property type="molecule type" value="Genomic_DNA"/>
</dbReference>
<feature type="domain" description="SAF" evidence="1">
    <location>
        <begin position="25"/>
        <end position="85"/>
    </location>
</feature>
<organism evidence="2 3">
    <name type="scientific">Demequina sediminis</name>
    <dbReference type="NCBI Taxonomy" id="1930058"/>
    <lineage>
        <taxon>Bacteria</taxon>
        <taxon>Bacillati</taxon>
        <taxon>Actinomycetota</taxon>
        <taxon>Actinomycetes</taxon>
        <taxon>Micrococcales</taxon>
        <taxon>Demequinaceae</taxon>
        <taxon>Demequina</taxon>
    </lineage>
</organism>
<dbReference type="SMART" id="SM00858">
    <property type="entry name" value="SAF"/>
    <property type="match status" value="1"/>
</dbReference>
<dbReference type="InterPro" id="IPR013974">
    <property type="entry name" value="SAF"/>
</dbReference>
<comment type="caution">
    <text evidence="2">The sequence shown here is derived from an EMBL/GenBank/DDBJ whole genome shotgun (WGS) entry which is preliminary data.</text>
</comment>
<dbReference type="Pfam" id="PF08666">
    <property type="entry name" value="SAF"/>
    <property type="match status" value="1"/>
</dbReference>
<reference evidence="2 3" key="1">
    <citation type="submission" date="2024-02" db="EMBL/GenBank/DDBJ databases">
        <title>Lysinimicrobium sediminis NBRC 112286.</title>
        <authorList>
            <person name="Ichikawa N."/>
            <person name="Katano-Makiyama Y."/>
            <person name="Hidaka K."/>
        </authorList>
    </citation>
    <scope>NUCLEOTIDE SEQUENCE [LARGE SCALE GENOMIC DNA]</scope>
    <source>
        <strain evidence="2 3">NBRC 112286</strain>
    </source>
</reference>
<protein>
    <recommendedName>
        <fullName evidence="1">SAF domain-containing protein</fullName>
    </recommendedName>
</protein>
<accession>A0ABP9WIP3</accession>
<sequence>MVGLVLIAVAVVAVVSVLRDADRTVPVYAAHGTLVPGTVLDESTVAVVHVRVGEGYLESPADAPFGRVLTRTVADGELIPASALTEPDRFDGRPVAVVTTAPVAEAVRPGTLVDVWVTPEDAPSARMGEALVVSAIDREEGGFSLGGETVYVVVPAQDVGTMLDALASAAEVAVVGIG</sequence>
<proteinExistence type="predicted"/>
<name>A0ABP9WIP3_9MICO</name>
<dbReference type="Proteomes" id="UP001426770">
    <property type="component" value="Unassembled WGS sequence"/>
</dbReference>
<evidence type="ECO:0000313" key="2">
    <source>
        <dbReference type="EMBL" id="GAA5519713.1"/>
    </source>
</evidence>
<gene>
    <name evidence="2" type="ORF">Lsed01_02166</name>
</gene>
<keyword evidence="3" id="KW-1185">Reference proteome</keyword>